<evidence type="ECO:0008006" key="3">
    <source>
        <dbReference type="Google" id="ProtNLM"/>
    </source>
</evidence>
<evidence type="ECO:0000313" key="2">
    <source>
        <dbReference type="Proteomes" id="UP000243250"/>
    </source>
</evidence>
<dbReference type="Proteomes" id="UP000243250">
    <property type="component" value="Unassembled WGS sequence"/>
</dbReference>
<protein>
    <recommendedName>
        <fullName evidence="3">Peptide ABC transporter ATP-binding protein</fullName>
    </recommendedName>
</protein>
<reference evidence="2" key="1">
    <citation type="submission" date="2016-10" db="EMBL/GenBank/DDBJ databases">
        <authorList>
            <person name="Varghese N."/>
            <person name="Submissions S."/>
        </authorList>
    </citation>
    <scope>NUCLEOTIDE SEQUENCE [LARGE SCALE GENOMIC DNA]</scope>
    <source>
        <strain evidence="2">CGMCC 1.8711</strain>
    </source>
</reference>
<dbReference type="RefSeq" id="WP_089882290.1">
    <property type="nucleotide sequence ID" value="NZ_FOYS01000005.1"/>
</dbReference>
<dbReference type="OrthoDB" id="306982at2157"/>
<name>A0A1I6IA15_9EURY</name>
<proteinExistence type="predicted"/>
<accession>A0A1I6IA15</accession>
<organism evidence="1 2">
    <name type="scientific">Halogeometricum limi</name>
    <dbReference type="NCBI Taxonomy" id="555875"/>
    <lineage>
        <taxon>Archaea</taxon>
        <taxon>Methanobacteriati</taxon>
        <taxon>Methanobacteriota</taxon>
        <taxon>Stenosarchaea group</taxon>
        <taxon>Halobacteria</taxon>
        <taxon>Halobacteriales</taxon>
        <taxon>Haloferacaceae</taxon>
        <taxon>Halogeometricum</taxon>
    </lineage>
</organism>
<dbReference type="AlphaFoldDB" id="A0A1I6IA15"/>
<dbReference type="EMBL" id="FOYS01000005">
    <property type="protein sequence ID" value="SFR63597.1"/>
    <property type="molecule type" value="Genomic_DNA"/>
</dbReference>
<gene>
    <name evidence="1" type="ORF">SAMN04488124_2926</name>
</gene>
<dbReference type="STRING" id="555875.SAMN04488124_2926"/>
<evidence type="ECO:0000313" key="1">
    <source>
        <dbReference type="EMBL" id="SFR63597.1"/>
    </source>
</evidence>
<sequence length="136" mass="14781">MSDHTDETRPRAPLTVHTDLTLTVDGTELPVTSTGERLFVEFPSLPSAVRTLRRSPQGERHRLHDLLTTTDLTVEVRVRGRTVAVSGAGARPGILSRELGVDPVELRIGGVFGAVGRELSAAVERVRGVGRRLRGR</sequence>
<keyword evidence="2" id="KW-1185">Reference proteome</keyword>